<evidence type="ECO:0000313" key="4">
    <source>
        <dbReference type="Proteomes" id="UP001627154"/>
    </source>
</evidence>
<dbReference type="Pfam" id="PF01509">
    <property type="entry name" value="TruB_N"/>
    <property type="match status" value="1"/>
</dbReference>
<dbReference type="PANTHER" id="PTHR13195">
    <property type="entry name" value="PSEUDOURIDINE SYNTHASE-RELATED"/>
    <property type="match status" value="1"/>
</dbReference>
<dbReference type="AlphaFoldDB" id="A0ABD2XR52"/>
<reference evidence="3 4" key="1">
    <citation type="journal article" date="2024" name="bioRxiv">
        <title>A reference genome for Trichogramma kaykai: A tiny desert-dwelling parasitoid wasp with competing sex-ratio distorters.</title>
        <authorList>
            <person name="Culotta J."/>
            <person name="Lindsey A.R."/>
        </authorList>
    </citation>
    <scope>NUCLEOTIDE SEQUENCE [LARGE SCALE GENOMIC DNA]</scope>
    <source>
        <strain evidence="3 4">KSX58</strain>
    </source>
</reference>
<comment type="caution">
    <text evidence="3">The sequence shown here is derived from an EMBL/GenBank/DDBJ whole genome shotgun (WGS) entry which is preliminary data.</text>
</comment>
<dbReference type="InterPro" id="IPR002501">
    <property type="entry name" value="PsdUridine_synth_N"/>
</dbReference>
<gene>
    <name evidence="3" type="ORF">TKK_000552</name>
</gene>
<dbReference type="InterPro" id="IPR020103">
    <property type="entry name" value="PsdUridine_synth_cat_dom_sf"/>
</dbReference>
<name>A0ABD2XR52_9HYME</name>
<sequence>MNPFSSQLVKDAASVWRVMNGVFSIYKPPGLHFEQMKETIMRNICRDLNQLKPYERQKYVDIKGSTQAKMSVVVRDSYADHPLIAGPQYVVEDLKFTYANKLSQESSGVIVCGINHGSQIIQQLREARLTKFYKIRGILGQARIGNFVTGKLTHKATWKRIRRHGIDAVCAYMQADHQKKMFQMAGVDIRTQEAYDLATQGIIRTGDAKIPMIYSIKCVDFQPPEFTLEMVCLTEDDDYLKSIVAELGYKLHSFAHCSYMQCTQFGLFNVRDALLTKNWNLQEILDSMSLNRQLLLENPHMLDPHDPKHAHLQLKSDANNNA</sequence>
<dbReference type="SUPFAM" id="SSF55120">
    <property type="entry name" value="Pseudouridine synthase"/>
    <property type="match status" value="1"/>
</dbReference>
<evidence type="ECO:0000256" key="1">
    <source>
        <dbReference type="ARBA" id="ARBA00008999"/>
    </source>
</evidence>
<feature type="domain" description="Pseudouridine synthase II N-terminal" evidence="2">
    <location>
        <begin position="95"/>
        <end position="233"/>
    </location>
</feature>
<evidence type="ECO:0000259" key="2">
    <source>
        <dbReference type="Pfam" id="PF01509"/>
    </source>
</evidence>
<dbReference type="Proteomes" id="UP001627154">
    <property type="component" value="Unassembled WGS sequence"/>
</dbReference>
<keyword evidence="4" id="KW-1185">Reference proteome</keyword>
<dbReference type="InterPro" id="IPR039048">
    <property type="entry name" value="Trub2"/>
</dbReference>
<dbReference type="PANTHER" id="PTHR13195:SF0">
    <property type="entry name" value="PSEUDOURIDYLATE SYNTHASE TRUB2, MITOCHONDRIAL"/>
    <property type="match status" value="1"/>
</dbReference>
<organism evidence="3 4">
    <name type="scientific">Trichogramma kaykai</name>
    <dbReference type="NCBI Taxonomy" id="54128"/>
    <lineage>
        <taxon>Eukaryota</taxon>
        <taxon>Metazoa</taxon>
        <taxon>Ecdysozoa</taxon>
        <taxon>Arthropoda</taxon>
        <taxon>Hexapoda</taxon>
        <taxon>Insecta</taxon>
        <taxon>Pterygota</taxon>
        <taxon>Neoptera</taxon>
        <taxon>Endopterygota</taxon>
        <taxon>Hymenoptera</taxon>
        <taxon>Apocrita</taxon>
        <taxon>Proctotrupomorpha</taxon>
        <taxon>Chalcidoidea</taxon>
        <taxon>Trichogrammatidae</taxon>
        <taxon>Trichogramma</taxon>
    </lineage>
</organism>
<accession>A0ABD2XR52</accession>
<dbReference type="Gene3D" id="3.30.2350.10">
    <property type="entry name" value="Pseudouridine synthase"/>
    <property type="match status" value="1"/>
</dbReference>
<evidence type="ECO:0000313" key="3">
    <source>
        <dbReference type="EMBL" id="KAL3407277.1"/>
    </source>
</evidence>
<protein>
    <recommendedName>
        <fullName evidence="2">Pseudouridine synthase II N-terminal domain-containing protein</fullName>
    </recommendedName>
</protein>
<comment type="similarity">
    <text evidence="1">Belongs to the pseudouridine synthase TruB family.</text>
</comment>
<proteinExistence type="inferred from homology"/>
<dbReference type="EMBL" id="JBJJXI010000011">
    <property type="protein sequence ID" value="KAL3407277.1"/>
    <property type="molecule type" value="Genomic_DNA"/>
</dbReference>